<dbReference type="Proteomes" id="UP000293562">
    <property type="component" value="Unassembled WGS sequence"/>
</dbReference>
<gene>
    <name evidence="2" type="ORF">EV201_1225</name>
</gene>
<proteinExistence type="predicted"/>
<evidence type="ECO:0000256" key="1">
    <source>
        <dbReference type="SAM" id="Phobius"/>
    </source>
</evidence>
<organism evidence="2 3">
    <name type="scientific">Ancylomarina subtilis</name>
    <dbReference type="NCBI Taxonomy" id="1639035"/>
    <lineage>
        <taxon>Bacteria</taxon>
        <taxon>Pseudomonadati</taxon>
        <taxon>Bacteroidota</taxon>
        <taxon>Bacteroidia</taxon>
        <taxon>Marinilabiliales</taxon>
        <taxon>Marinifilaceae</taxon>
        <taxon>Ancylomarina</taxon>
    </lineage>
</organism>
<dbReference type="AlphaFoldDB" id="A0A4Q7VKH9"/>
<feature type="transmembrane region" description="Helical" evidence="1">
    <location>
        <begin position="12"/>
        <end position="32"/>
    </location>
</feature>
<dbReference type="RefSeq" id="WP_130306536.1">
    <property type="nucleotide sequence ID" value="NZ_SHKN01000001.1"/>
</dbReference>
<dbReference type="EMBL" id="SHKN01000001">
    <property type="protein sequence ID" value="RZT96587.1"/>
    <property type="molecule type" value="Genomic_DNA"/>
</dbReference>
<accession>A0A4Q7VKH9</accession>
<sequence length="167" mass="19212">MKIFLLRNYEYSVALAILFASIAYFLTPTAFVSSMGVGKGVIDDIRLEREYSSSVKSASRGYSDFYEIILKQDQVPYRCYSISEINYFGAKNLLEKNVSIQFNNKGEYKIIRDLKVGGRSIVKKNDRGFVPFLLLSCLFILAISWCIWGFYITYLVSDEKRKEILGK</sequence>
<evidence type="ECO:0000313" key="2">
    <source>
        <dbReference type="EMBL" id="RZT96587.1"/>
    </source>
</evidence>
<comment type="caution">
    <text evidence="2">The sequence shown here is derived from an EMBL/GenBank/DDBJ whole genome shotgun (WGS) entry which is preliminary data.</text>
</comment>
<keyword evidence="3" id="KW-1185">Reference proteome</keyword>
<feature type="transmembrane region" description="Helical" evidence="1">
    <location>
        <begin position="129"/>
        <end position="151"/>
    </location>
</feature>
<reference evidence="2 3" key="1">
    <citation type="submission" date="2019-02" db="EMBL/GenBank/DDBJ databases">
        <title>Genomic Encyclopedia of Type Strains, Phase IV (KMG-IV): sequencing the most valuable type-strain genomes for metagenomic binning, comparative biology and taxonomic classification.</title>
        <authorList>
            <person name="Goeker M."/>
        </authorList>
    </citation>
    <scope>NUCLEOTIDE SEQUENCE [LARGE SCALE GENOMIC DNA]</scope>
    <source>
        <strain evidence="2 3">DSM 28825</strain>
    </source>
</reference>
<keyword evidence="1" id="KW-1133">Transmembrane helix</keyword>
<name>A0A4Q7VKH9_9BACT</name>
<evidence type="ECO:0000313" key="3">
    <source>
        <dbReference type="Proteomes" id="UP000293562"/>
    </source>
</evidence>
<protein>
    <submittedName>
        <fullName evidence="2">Uncharacterized protein</fullName>
    </submittedName>
</protein>
<keyword evidence="1" id="KW-0472">Membrane</keyword>
<keyword evidence="1" id="KW-0812">Transmembrane</keyword>